<organism evidence="2 3">
    <name type="scientific">Methanolapillus africanus</name>
    <dbReference type="NCBI Taxonomy" id="3028297"/>
    <lineage>
        <taxon>Archaea</taxon>
        <taxon>Methanobacteriati</taxon>
        <taxon>Methanobacteriota</taxon>
        <taxon>Stenosarchaea group</taxon>
        <taxon>Methanomicrobia</taxon>
        <taxon>Methanosarcinales</taxon>
        <taxon>Methanosarcinaceae</taxon>
        <taxon>Methanolapillus</taxon>
    </lineage>
</organism>
<evidence type="ECO:0000313" key="3">
    <source>
        <dbReference type="Proteomes" id="UP001271789"/>
    </source>
</evidence>
<gene>
    <name evidence="2" type="ORF">MsAg5_07030</name>
</gene>
<dbReference type="EMBL" id="JAWDKD010000013">
    <property type="protein sequence ID" value="MDV0446844.1"/>
    <property type="molecule type" value="Genomic_DNA"/>
</dbReference>
<dbReference type="SUPFAM" id="SSF53659">
    <property type="entry name" value="Isocitrate/Isopropylmalate dehydrogenase-like"/>
    <property type="match status" value="1"/>
</dbReference>
<dbReference type="Proteomes" id="UP001271789">
    <property type="component" value="Unassembled WGS sequence"/>
</dbReference>
<name>A0AAE4SDK0_9EURY</name>
<protein>
    <recommendedName>
        <fullName evidence="4">Methyltransferase</fullName>
    </recommendedName>
</protein>
<feature type="region of interest" description="Disordered" evidence="1">
    <location>
        <begin position="1"/>
        <end position="25"/>
    </location>
</feature>
<keyword evidence="3" id="KW-1185">Reference proteome</keyword>
<sequence>MNQKPEQSAPNIPTSTAPAIQTGLPAADSKEMRKLIGLMEQFAVLKHATVAMGVRQADAETIECARRAVEQGYADVVLVGNRAEIEKASASVLPADAPLPFEIVDTDEPEEEIVSMLMSGKVDAAIRGTAKASDSLSNLKRACDINEIHRIAILLTKQGNPYFFAPVGIDEGTTAEDKVKFICLGTHLLRRVGVMPCVGLITTPDDAGKEEAAIIIREMKKRDITVIDYGLNLEKAFENSNYIIAPNGISGNLIFRALTFLGGGDGLGAPILMDHHVFVDTSRSAGHYTKAIMVASALSKKREYKE</sequence>
<comment type="caution">
    <text evidence="2">The sequence shown here is derived from an EMBL/GenBank/DDBJ whole genome shotgun (WGS) entry which is preliminary data.</text>
</comment>
<accession>A0AAE4SDK0</accession>
<evidence type="ECO:0000256" key="1">
    <source>
        <dbReference type="SAM" id="MobiDB-lite"/>
    </source>
</evidence>
<reference evidence="2" key="1">
    <citation type="submission" date="2023-06" db="EMBL/GenBank/DDBJ databases">
        <title>Genome sequence of Methanosarcinaceae archaeon Ag5.</title>
        <authorList>
            <person name="Protasov E."/>
            <person name="Platt K."/>
            <person name="Poehlein A."/>
            <person name="Daniel R."/>
            <person name="Brune A."/>
        </authorList>
    </citation>
    <scope>NUCLEOTIDE SEQUENCE</scope>
    <source>
        <strain evidence="2">Ag5</strain>
    </source>
</reference>
<feature type="compositionally biased region" description="Polar residues" evidence="1">
    <location>
        <begin position="1"/>
        <end position="19"/>
    </location>
</feature>
<dbReference type="AlphaFoldDB" id="A0AAE4SDK0"/>
<dbReference type="Gene3D" id="3.40.718.10">
    <property type="entry name" value="Isopropylmalate Dehydrogenase"/>
    <property type="match status" value="1"/>
</dbReference>
<proteinExistence type="predicted"/>
<dbReference type="RefSeq" id="WP_338099256.1">
    <property type="nucleotide sequence ID" value="NZ_JAWDKD010000013.1"/>
</dbReference>
<evidence type="ECO:0000313" key="2">
    <source>
        <dbReference type="EMBL" id="MDV0446844.1"/>
    </source>
</evidence>
<evidence type="ECO:0008006" key="4">
    <source>
        <dbReference type="Google" id="ProtNLM"/>
    </source>
</evidence>